<proteinExistence type="predicted"/>
<reference evidence="2 3" key="1">
    <citation type="journal article" date="2022" name="Allergy">
        <title>Genome assembly and annotation of Periplaneta americana reveal a comprehensive cockroach allergen profile.</title>
        <authorList>
            <person name="Wang L."/>
            <person name="Xiong Q."/>
            <person name="Saelim N."/>
            <person name="Wang L."/>
            <person name="Nong W."/>
            <person name="Wan A.T."/>
            <person name="Shi M."/>
            <person name="Liu X."/>
            <person name="Cao Q."/>
            <person name="Hui J.H.L."/>
            <person name="Sookrung N."/>
            <person name="Leung T.F."/>
            <person name="Tungtrongchitr A."/>
            <person name="Tsui S.K.W."/>
        </authorList>
    </citation>
    <scope>NUCLEOTIDE SEQUENCE [LARGE SCALE GENOMIC DNA]</scope>
    <source>
        <strain evidence="2">PWHHKU_190912</strain>
    </source>
</reference>
<protein>
    <recommendedName>
        <fullName evidence="4">RRM domain-containing protein</fullName>
    </recommendedName>
</protein>
<evidence type="ECO:0000313" key="3">
    <source>
        <dbReference type="Proteomes" id="UP001148838"/>
    </source>
</evidence>
<sequence>MERPNTQEDTPGGRSPFTEVVTRRTRNRRIQQAKRETVIGTKEDGELQAGERMAWLFVGRLKSTTTAETLKNYLGKNGIDGDVDVEEIQTRGRTKAFRVGFRFSHLEKTESADFWPKGVLALRFLFGGHGTRSFPRRIRNAYE</sequence>
<name>A0ABQ8T671_PERAM</name>
<comment type="caution">
    <text evidence="2">The sequence shown here is derived from an EMBL/GenBank/DDBJ whole genome shotgun (WGS) entry which is preliminary data.</text>
</comment>
<evidence type="ECO:0000256" key="1">
    <source>
        <dbReference type="SAM" id="MobiDB-lite"/>
    </source>
</evidence>
<accession>A0ABQ8T671</accession>
<gene>
    <name evidence="2" type="ORF">ANN_11031</name>
</gene>
<dbReference type="EMBL" id="JAJSOF020000015">
    <property type="protein sequence ID" value="KAJ4441180.1"/>
    <property type="molecule type" value="Genomic_DNA"/>
</dbReference>
<feature type="region of interest" description="Disordered" evidence="1">
    <location>
        <begin position="1"/>
        <end position="29"/>
    </location>
</feature>
<evidence type="ECO:0008006" key="4">
    <source>
        <dbReference type="Google" id="ProtNLM"/>
    </source>
</evidence>
<evidence type="ECO:0000313" key="2">
    <source>
        <dbReference type="EMBL" id="KAJ4441180.1"/>
    </source>
</evidence>
<keyword evidence="3" id="KW-1185">Reference proteome</keyword>
<organism evidence="2 3">
    <name type="scientific">Periplaneta americana</name>
    <name type="common">American cockroach</name>
    <name type="synonym">Blatta americana</name>
    <dbReference type="NCBI Taxonomy" id="6978"/>
    <lineage>
        <taxon>Eukaryota</taxon>
        <taxon>Metazoa</taxon>
        <taxon>Ecdysozoa</taxon>
        <taxon>Arthropoda</taxon>
        <taxon>Hexapoda</taxon>
        <taxon>Insecta</taxon>
        <taxon>Pterygota</taxon>
        <taxon>Neoptera</taxon>
        <taxon>Polyneoptera</taxon>
        <taxon>Dictyoptera</taxon>
        <taxon>Blattodea</taxon>
        <taxon>Blattoidea</taxon>
        <taxon>Blattidae</taxon>
        <taxon>Blattinae</taxon>
        <taxon>Periplaneta</taxon>
    </lineage>
</organism>
<dbReference type="Proteomes" id="UP001148838">
    <property type="component" value="Unassembled WGS sequence"/>
</dbReference>